<evidence type="ECO:0000313" key="3">
    <source>
        <dbReference type="EMBL" id="MFD1545175.1"/>
    </source>
</evidence>
<feature type="domain" description="Mycothiol-dependent maleylpyruvate isomerase metal-binding" evidence="2">
    <location>
        <begin position="9"/>
        <end position="144"/>
    </location>
</feature>
<dbReference type="EMBL" id="JBHUCM010000047">
    <property type="protein sequence ID" value="MFD1545175.1"/>
    <property type="molecule type" value="Genomic_DNA"/>
</dbReference>
<feature type="domain" description="MDMPI C-terminal" evidence="1">
    <location>
        <begin position="157"/>
        <end position="253"/>
    </location>
</feature>
<proteinExistence type="predicted"/>
<name>A0ABW4GR96_9ACTN</name>
<dbReference type="RefSeq" id="WP_219532234.1">
    <property type="nucleotide sequence ID" value="NZ_JAHKRM010000013.1"/>
</dbReference>
<dbReference type="PANTHER" id="PTHR40758">
    <property type="entry name" value="CONSERVED PROTEIN"/>
    <property type="match status" value="1"/>
</dbReference>
<evidence type="ECO:0000313" key="4">
    <source>
        <dbReference type="Proteomes" id="UP001597097"/>
    </source>
</evidence>
<dbReference type="InterPro" id="IPR017517">
    <property type="entry name" value="Maleyloyr_isom"/>
</dbReference>
<protein>
    <submittedName>
        <fullName evidence="3">Maleylpyruvate isomerase family mycothiol-dependent enzyme</fullName>
    </submittedName>
</protein>
<reference evidence="4" key="1">
    <citation type="journal article" date="2019" name="Int. J. Syst. Evol. Microbiol.">
        <title>The Global Catalogue of Microorganisms (GCM) 10K type strain sequencing project: providing services to taxonomists for standard genome sequencing and annotation.</title>
        <authorList>
            <consortium name="The Broad Institute Genomics Platform"/>
            <consortium name="The Broad Institute Genome Sequencing Center for Infectious Disease"/>
            <person name="Wu L."/>
            <person name="Ma J."/>
        </authorList>
    </citation>
    <scope>NUCLEOTIDE SEQUENCE [LARGE SCALE GENOMIC DNA]</scope>
    <source>
        <strain evidence="4">CGMCC 1.15399</strain>
    </source>
</reference>
<sequence length="261" mass="28319">MDHLPHFSREIRAFEAAVRAAGSGLVPSCPGWGVPDLVMHLGGVHRYLAWVIGDRLTEQPDPSDLSFLDLPPDPAGWPDPAHAPATGPLPPGLLDWFAEGAAKLESLFATTDPDVPVWTWSGEQSVRFWVRMQTIEAAVHRWDAESMAGTAGPMDAELAADAVGQTFEVMAPARRAWTAAPPGAGESYGFRQTDGPGRWTVRFDGPTVAVTQAEEDGRDVEVAGSASDLMLFLWQRVPAERLDVRGDRAVLDRYFTLVPPV</sequence>
<keyword evidence="4" id="KW-1185">Reference proteome</keyword>
<gene>
    <name evidence="3" type="ORF">ACFSJ0_49610</name>
</gene>
<evidence type="ECO:0000259" key="2">
    <source>
        <dbReference type="Pfam" id="PF11716"/>
    </source>
</evidence>
<evidence type="ECO:0000259" key="1">
    <source>
        <dbReference type="Pfam" id="PF07398"/>
    </source>
</evidence>
<dbReference type="Pfam" id="PF11716">
    <property type="entry name" value="MDMPI_N"/>
    <property type="match status" value="1"/>
</dbReference>
<organism evidence="3 4">
    <name type="scientific">Nonomuraea guangzhouensis</name>
    <dbReference type="NCBI Taxonomy" id="1291555"/>
    <lineage>
        <taxon>Bacteria</taxon>
        <taxon>Bacillati</taxon>
        <taxon>Actinomycetota</taxon>
        <taxon>Actinomycetes</taxon>
        <taxon>Streptosporangiales</taxon>
        <taxon>Streptosporangiaceae</taxon>
        <taxon>Nonomuraea</taxon>
    </lineage>
</organism>
<comment type="caution">
    <text evidence="3">The sequence shown here is derived from an EMBL/GenBank/DDBJ whole genome shotgun (WGS) entry which is preliminary data.</text>
</comment>
<dbReference type="NCBIfam" id="TIGR03083">
    <property type="entry name" value="maleylpyruvate isomerase family mycothiol-dependent enzyme"/>
    <property type="match status" value="1"/>
</dbReference>
<dbReference type="Proteomes" id="UP001597097">
    <property type="component" value="Unassembled WGS sequence"/>
</dbReference>
<dbReference type="Pfam" id="PF07398">
    <property type="entry name" value="MDMPI_C"/>
    <property type="match status" value="1"/>
</dbReference>
<dbReference type="InterPro" id="IPR024344">
    <property type="entry name" value="MDMPI_metal-binding"/>
</dbReference>
<accession>A0ABW4GR96</accession>
<dbReference type="InterPro" id="IPR010872">
    <property type="entry name" value="MDMPI_C-term_domain"/>
</dbReference>
<keyword evidence="3" id="KW-0413">Isomerase</keyword>
<dbReference type="GO" id="GO:0016853">
    <property type="term" value="F:isomerase activity"/>
    <property type="evidence" value="ECO:0007669"/>
    <property type="project" value="UniProtKB-KW"/>
</dbReference>
<dbReference type="PANTHER" id="PTHR40758:SF1">
    <property type="entry name" value="CONSERVED PROTEIN"/>
    <property type="match status" value="1"/>
</dbReference>